<dbReference type="SMART" id="SM00365">
    <property type="entry name" value="LRR_SD22"/>
    <property type="match status" value="3"/>
</dbReference>
<dbReference type="PROSITE" id="PS51450">
    <property type="entry name" value="LRR"/>
    <property type="match status" value="3"/>
</dbReference>
<dbReference type="InterPro" id="IPR032675">
    <property type="entry name" value="LRR_dom_sf"/>
</dbReference>
<dbReference type="Ensembl" id="ENSNNAT00000022323.1">
    <property type="protein sequence ID" value="ENSNNAP00000021293.1"/>
    <property type="gene ID" value="ENSNNAG00000013930.1"/>
</dbReference>
<reference evidence="12" key="1">
    <citation type="submission" date="2025-08" db="UniProtKB">
        <authorList>
            <consortium name="Ensembl"/>
        </authorList>
    </citation>
    <scope>IDENTIFICATION</scope>
</reference>
<keyword evidence="3" id="KW-0433">Leucine-rich repeat</keyword>
<keyword evidence="2" id="KW-0963">Cytoplasm</keyword>
<dbReference type="InterPro" id="IPR001611">
    <property type="entry name" value="Leu-rich_rpt"/>
</dbReference>
<evidence type="ECO:0000256" key="4">
    <source>
        <dbReference type="ARBA" id="ARBA00022737"/>
    </source>
</evidence>
<keyword evidence="4" id="KW-0677">Repeat</keyword>
<accession>A0A8C7E3N8</accession>
<dbReference type="Pfam" id="PF14580">
    <property type="entry name" value="LRR_9"/>
    <property type="match status" value="1"/>
</dbReference>
<keyword evidence="6" id="KW-0175">Coiled coil</keyword>
<keyword evidence="5" id="KW-0282">Flagellum</keyword>
<dbReference type="Proteomes" id="UP000694559">
    <property type="component" value="Unplaced"/>
</dbReference>
<proteinExistence type="inferred from homology"/>
<dbReference type="Gene3D" id="3.80.10.10">
    <property type="entry name" value="Ribonuclease Inhibitor"/>
    <property type="match status" value="1"/>
</dbReference>
<evidence type="ECO:0000256" key="5">
    <source>
        <dbReference type="ARBA" id="ARBA00022846"/>
    </source>
</evidence>
<dbReference type="OrthoDB" id="27917at2759"/>
<dbReference type="SUPFAM" id="SSF52058">
    <property type="entry name" value="L domain-like"/>
    <property type="match status" value="1"/>
</dbReference>
<keyword evidence="13" id="KW-1185">Reference proteome</keyword>
<keyword evidence="8" id="KW-0206">Cytoskeleton</keyword>
<evidence type="ECO:0000256" key="10">
    <source>
        <dbReference type="ARBA" id="ARBA00038378"/>
    </source>
</evidence>
<reference evidence="12" key="2">
    <citation type="submission" date="2025-09" db="UniProtKB">
        <authorList>
            <consortium name="Ensembl"/>
        </authorList>
    </citation>
    <scope>IDENTIFICATION</scope>
</reference>
<gene>
    <name evidence="12" type="primary">DRC3</name>
</gene>
<evidence type="ECO:0000256" key="2">
    <source>
        <dbReference type="ARBA" id="ARBA00022490"/>
    </source>
</evidence>
<sequence length="373" mass="43682">MSRFYDSIEPNVINEDMLQKAVEEQGPQDDAGQLAKKEGINFKEVKALQLDFRNILKIDNLWEFVNLTKLQLDNNIIEKIEALDSLVNLVWLDLSFNNIEFIEGLDSLVKLQDLSLYNNRISRIENLDTLLELQVFSIGNNNINDLENMIYLRTFKNLRTLNLTGNPVCDNEVYSMFIAAYLPNLVYLDFRLVEENMVRISRGMANEIAALEMQLVDQLEVSWFMYCMPCIDLIKQSFPRFSEQGSSLTFCCTMAQCRDLENHHHEKLLEIAINTLEKIVKSEYDEEMPDEVRMLFVDKDTIVNAVNASHDIHLLKIDNREDEIITKANNRVYNLIEKVHKDEIHRNRNRVLELHHYIDHIRSELDNLDILEQ</sequence>
<comment type="subcellular location">
    <subcellularLocation>
        <location evidence="1">Cytoplasm</location>
        <location evidence="1">Cytoskeleton</location>
        <location evidence="1">Flagellum axoneme</location>
    </subcellularLocation>
</comment>
<dbReference type="AlphaFoldDB" id="A0A8C7E3N8"/>
<keyword evidence="9" id="KW-0966">Cell projection</keyword>
<evidence type="ECO:0000256" key="11">
    <source>
        <dbReference type="ARBA" id="ARBA00040950"/>
    </source>
</evidence>
<evidence type="ECO:0000313" key="13">
    <source>
        <dbReference type="Proteomes" id="UP000694559"/>
    </source>
</evidence>
<organism evidence="12 13">
    <name type="scientific">Naja naja</name>
    <name type="common">Indian cobra</name>
    <dbReference type="NCBI Taxonomy" id="35670"/>
    <lineage>
        <taxon>Eukaryota</taxon>
        <taxon>Metazoa</taxon>
        <taxon>Chordata</taxon>
        <taxon>Craniata</taxon>
        <taxon>Vertebrata</taxon>
        <taxon>Euteleostomi</taxon>
        <taxon>Lepidosauria</taxon>
        <taxon>Squamata</taxon>
        <taxon>Bifurcata</taxon>
        <taxon>Unidentata</taxon>
        <taxon>Episquamata</taxon>
        <taxon>Toxicofera</taxon>
        <taxon>Serpentes</taxon>
        <taxon>Colubroidea</taxon>
        <taxon>Elapidae</taxon>
        <taxon>Elapinae</taxon>
        <taxon>Naja</taxon>
    </lineage>
</organism>
<keyword evidence="7" id="KW-0969">Cilium</keyword>
<dbReference type="GO" id="GO:0005929">
    <property type="term" value="C:cilium"/>
    <property type="evidence" value="ECO:0007669"/>
    <property type="project" value="TreeGrafter"/>
</dbReference>
<name>A0A8C7E3N8_NAJNA</name>
<evidence type="ECO:0000256" key="3">
    <source>
        <dbReference type="ARBA" id="ARBA00022614"/>
    </source>
</evidence>
<evidence type="ECO:0000256" key="1">
    <source>
        <dbReference type="ARBA" id="ARBA00004611"/>
    </source>
</evidence>
<dbReference type="InterPro" id="IPR050576">
    <property type="entry name" value="Cilia_flagella_integrity"/>
</dbReference>
<evidence type="ECO:0000256" key="8">
    <source>
        <dbReference type="ARBA" id="ARBA00023212"/>
    </source>
</evidence>
<evidence type="ECO:0000256" key="9">
    <source>
        <dbReference type="ARBA" id="ARBA00023273"/>
    </source>
</evidence>
<comment type="similarity">
    <text evidence="10">Belongs to the DRC3 family.</text>
</comment>
<evidence type="ECO:0000256" key="7">
    <source>
        <dbReference type="ARBA" id="ARBA00023069"/>
    </source>
</evidence>
<dbReference type="PANTHER" id="PTHR45973">
    <property type="entry name" value="PROTEIN PHOSPHATASE 1 REGULATORY SUBUNIT SDS22-RELATED"/>
    <property type="match status" value="1"/>
</dbReference>
<evidence type="ECO:0000313" key="12">
    <source>
        <dbReference type="Ensembl" id="ENSNNAP00000021293.1"/>
    </source>
</evidence>
<protein>
    <recommendedName>
        <fullName evidence="11">Dynein regulatory complex subunit 3</fullName>
    </recommendedName>
</protein>
<dbReference type="PANTHER" id="PTHR45973:SF12">
    <property type="entry name" value="DYNEIN REGULATORY COMPLEX SUBUNIT 3"/>
    <property type="match status" value="1"/>
</dbReference>
<evidence type="ECO:0000256" key="6">
    <source>
        <dbReference type="ARBA" id="ARBA00023054"/>
    </source>
</evidence>
<dbReference type="GeneTree" id="ENSGT00940000159298"/>